<evidence type="ECO:0000256" key="4">
    <source>
        <dbReference type="ARBA" id="ARBA00023136"/>
    </source>
</evidence>
<proteinExistence type="predicted"/>
<dbReference type="GO" id="GO:0012505">
    <property type="term" value="C:endomembrane system"/>
    <property type="evidence" value="ECO:0007669"/>
    <property type="project" value="UniProtKB-SubCell"/>
</dbReference>
<dbReference type="Pfam" id="PF00361">
    <property type="entry name" value="Proton_antipo_M"/>
    <property type="match status" value="1"/>
</dbReference>
<gene>
    <name evidence="8" type="ORF">HNR07_005666</name>
</gene>
<feature type="transmembrane region" description="Helical" evidence="6">
    <location>
        <begin position="289"/>
        <end position="311"/>
    </location>
</feature>
<dbReference type="PRINTS" id="PR01434">
    <property type="entry name" value="NADHDHGNASE5"/>
</dbReference>
<dbReference type="GO" id="GO:0008137">
    <property type="term" value="F:NADH dehydrogenase (ubiquinone) activity"/>
    <property type="evidence" value="ECO:0007669"/>
    <property type="project" value="InterPro"/>
</dbReference>
<dbReference type="PANTHER" id="PTHR42829">
    <property type="entry name" value="NADH-UBIQUINONE OXIDOREDUCTASE CHAIN 5"/>
    <property type="match status" value="1"/>
</dbReference>
<feature type="transmembrane region" description="Helical" evidence="6">
    <location>
        <begin position="317"/>
        <end position="335"/>
    </location>
</feature>
<dbReference type="GO" id="GO:0015990">
    <property type="term" value="P:electron transport coupled proton transport"/>
    <property type="evidence" value="ECO:0007669"/>
    <property type="project" value="TreeGrafter"/>
</dbReference>
<evidence type="ECO:0000256" key="5">
    <source>
        <dbReference type="RuleBase" id="RU000320"/>
    </source>
</evidence>
<feature type="transmembrane region" description="Helical" evidence="6">
    <location>
        <begin position="264"/>
        <end position="282"/>
    </location>
</feature>
<keyword evidence="3 6" id="KW-1133">Transmembrane helix</keyword>
<feature type="transmembrane region" description="Helical" evidence="6">
    <location>
        <begin position="167"/>
        <end position="188"/>
    </location>
</feature>
<evidence type="ECO:0000256" key="2">
    <source>
        <dbReference type="ARBA" id="ARBA00022692"/>
    </source>
</evidence>
<evidence type="ECO:0000313" key="8">
    <source>
        <dbReference type="EMBL" id="MBB5494529.1"/>
    </source>
</evidence>
<keyword evidence="4 6" id="KW-0472">Membrane</keyword>
<evidence type="ECO:0000313" key="9">
    <source>
        <dbReference type="Proteomes" id="UP000579647"/>
    </source>
</evidence>
<feature type="transmembrane region" description="Helical" evidence="6">
    <location>
        <begin position="383"/>
        <end position="407"/>
    </location>
</feature>
<dbReference type="InterPro" id="IPR003945">
    <property type="entry name" value="NU5C-like"/>
</dbReference>
<keyword evidence="9" id="KW-1185">Reference proteome</keyword>
<evidence type="ECO:0000256" key="3">
    <source>
        <dbReference type="ARBA" id="ARBA00022989"/>
    </source>
</evidence>
<dbReference type="EMBL" id="JACHDO010000001">
    <property type="protein sequence ID" value="MBB5494529.1"/>
    <property type="molecule type" value="Genomic_DNA"/>
</dbReference>
<feature type="domain" description="NADH:quinone oxidoreductase/Mrp antiporter transmembrane" evidence="7">
    <location>
        <begin position="121"/>
        <end position="397"/>
    </location>
</feature>
<keyword evidence="2 5" id="KW-0812">Transmembrane</keyword>
<feature type="transmembrane region" description="Helical" evidence="6">
    <location>
        <begin position="104"/>
        <end position="122"/>
    </location>
</feature>
<dbReference type="PANTHER" id="PTHR42829:SF2">
    <property type="entry name" value="NADH-UBIQUINONE OXIDOREDUCTASE CHAIN 5"/>
    <property type="match status" value="1"/>
</dbReference>
<dbReference type="RefSeq" id="WP_184368154.1">
    <property type="nucleotide sequence ID" value="NZ_BAAAKM010000026.1"/>
</dbReference>
<organism evidence="8 9">
    <name type="scientific">Nocardiopsis metallicus</name>
    <dbReference type="NCBI Taxonomy" id="179819"/>
    <lineage>
        <taxon>Bacteria</taxon>
        <taxon>Bacillati</taxon>
        <taxon>Actinomycetota</taxon>
        <taxon>Actinomycetes</taxon>
        <taxon>Streptosporangiales</taxon>
        <taxon>Nocardiopsidaceae</taxon>
        <taxon>Nocardiopsis</taxon>
    </lineage>
</organism>
<dbReference type="Proteomes" id="UP000579647">
    <property type="component" value="Unassembled WGS sequence"/>
</dbReference>
<feature type="transmembrane region" description="Helical" evidence="6">
    <location>
        <begin position="233"/>
        <end position="252"/>
    </location>
</feature>
<feature type="transmembrane region" description="Helical" evidence="6">
    <location>
        <begin position="200"/>
        <end position="221"/>
    </location>
</feature>
<evidence type="ECO:0000256" key="6">
    <source>
        <dbReference type="SAM" id="Phobius"/>
    </source>
</evidence>
<feature type="transmembrane region" description="Helical" evidence="6">
    <location>
        <begin position="484"/>
        <end position="502"/>
    </location>
</feature>
<dbReference type="GO" id="GO:0016020">
    <property type="term" value="C:membrane"/>
    <property type="evidence" value="ECO:0007669"/>
    <property type="project" value="UniProtKB-SubCell"/>
</dbReference>
<dbReference type="AlphaFoldDB" id="A0A840WC11"/>
<name>A0A840WC11_9ACTN</name>
<dbReference type="GO" id="GO:0003954">
    <property type="term" value="F:NADH dehydrogenase activity"/>
    <property type="evidence" value="ECO:0007669"/>
    <property type="project" value="TreeGrafter"/>
</dbReference>
<accession>A0A840WC11</accession>
<feature type="transmembrane region" description="Helical" evidence="6">
    <location>
        <begin position="355"/>
        <end position="377"/>
    </location>
</feature>
<feature type="transmembrane region" description="Helical" evidence="6">
    <location>
        <begin position="29"/>
        <end position="51"/>
    </location>
</feature>
<feature type="transmembrane region" description="Helical" evidence="6">
    <location>
        <begin position="634"/>
        <end position="652"/>
    </location>
</feature>
<dbReference type="GO" id="GO:0042773">
    <property type="term" value="P:ATP synthesis coupled electron transport"/>
    <property type="evidence" value="ECO:0007669"/>
    <property type="project" value="InterPro"/>
</dbReference>
<evidence type="ECO:0000259" key="7">
    <source>
        <dbReference type="Pfam" id="PF00361"/>
    </source>
</evidence>
<evidence type="ECO:0000256" key="1">
    <source>
        <dbReference type="ARBA" id="ARBA00004127"/>
    </source>
</evidence>
<sequence length="653" mass="65631">MTAVLWVLVGLPAAVGAVLLVSGRRADPAAAPCAVAATALTLVAAVIAAATRPSTSVPMLQGVPARLAVDGLSAVAVITVAAVATAVVLFASADMGEGEARGRFFGLMLLFTGAMLVTVTATDLLTLLMAWEVMGALSYALIGYWWREAHRVRSATLAFLTTRTADLGLYLAAGAALAGGAEALQLSALASLEDGWRDAAVAGVIVAALGKSAQLPFSFWLSHAMAGPSPVSALLHSATMVAAGGYLLVRTAPAIAATGSAGPFLAWTGAVTAILLGAVALTQSDLKQLLAASTCSQIGFIVLAAGVGGIAGGALQFTAHAAAKSLLFLCAGAWLASSGTQDLGRLRGAARRRPLVGAVFTVGAMAIAGLPPLGIWVAKDEVLAAALAASPALYAAGLVAAAVSAAYAAKALALVWTVDSSPEEGRPEGDHSVTASASPSERSALLALAVAAAGLGMFALPPLARWWRTLLGAAGEPEPSMWEMAVSGLLSTAVVVGVWLVYARGATRVTAGALPGRQWLGDWLGLERLVDNGVVRPTMALARSLAAFDDRVVAGGVGAAARSAAALSRGLAVFDDRSVAGGVRAVAELGVSTAEAARTRVEIAVDRAVGAVAAGARSAASWALRPQTGLVHQYYAQAVVALAVLAALFLLVR</sequence>
<feature type="transmembrane region" description="Helical" evidence="6">
    <location>
        <begin position="6"/>
        <end position="22"/>
    </location>
</feature>
<dbReference type="InterPro" id="IPR001750">
    <property type="entry name" value="ND/Mrp_TM"/>
</dbReference>
<keyword evidence="8" id="KW-0830">Ubiquinone</keyword>
<feature type="transmembrane region" description="Helical" evidence="6">
    <location>
        <begin position="71"/>
        <end position="92"/>
    </location>
</feature>
<comment type="caution">
    <text evidence="8">The sequence shown here is derived from an EMBL/GenBank/DDBJ whole genome shotgun (WGS) entry which is preliminary data.</text>
</comment>
<feature type="transmembrane region" description="Helical" evidence="6">
    <location>
        <begin position="128"/>
        <end position="146"/>
    </location>
</feature>
<reference evidence="8 9" key="1">
    <citation type="submission" date="2020-08" db="EMBL/GenBank/DDBJ databases">
        <title>Sequencing the genomes of 1000 actinobacteria strains.</title>
        <authorList>
            <person name="Klenk H.-P."/>
        </authorList>
    </citation>
    <scope>NUCLEOTIDE SEQUENCE [LARGE SCALE GENOMIC DNA]</scope>
    <source>
        <strain evidence="8 9">DSM 44598</strain>
    </source>
</reference>
<protein>
    <submittedName>
        <fullName evidence="8">NADH:ubiquinone oxidoreductase subunit 5 (Subunit L)/multisubunit Na+/H+ antiporter MnhA subunit</fullName>
    </submittedName>
</protein>
<feature type="transmembrane region" description="Helical" evidence="6">
    <location>
        <begin position="444"/>
        <end position="464"/>
    </location>
</feature>
<comment type="subcellular location">
    <subcellularLocation>
        <location evidence="1">Endomembrane system</location>
        <topology evidence="1">Multi-pass membrane protein</topology>
    </subcellularLocation>
    <subcellularLocation>
        <location evidence="5">Membrane</location>
        <topology evidence="5">Multi-pass membrane protein</topology>
    </subcellularLocation>
</comment>